<evidence type="ECO:0000313" key="6">
    <source>
        <dbReference type="Proteomes" id="UP000184268"/>
    </source>
</evidence>
<dbReference type="SUPFAM" id="SSF74650">
    <property type="entry name" value="Galactose mutarotase-like"/>
    <property type="match status" value="1"/>
</dbReference>
<evidence type="ECO:0000256" key="1">
    <source>
        <dbReference type="ARBA" id="ARBA00022676"/>
    </source>
</evidence>
<dbReference type="PANTHER" id="PTHR37469:SF2">
    <property type="entry name" value="CELLOBIONIC ACID PHOSPHORYLASE"/>
    <property type="match status" value="1"/>
</dbReference>
<keyword evidence="1" id="KW-0328">Glycosyltransferase</keyword>
<dbReference type="EMBL" id="FQXG01000001">
    <property type="protein sequence ID" value="SHG91886.1"/>
    <property type="molecule type" value="Genomic_DNA"/>
</dbReference>
<dbReference type="GO" id="GO:0030246">
    <property type="term" value="F:carbohydrate binding"/>
    <property type="evidence" value="ECO:0007669"/>
    <property type="project" value="InterPro"/>
</dbReference>
<dbReference type="Gene3D" id="2.60.420.10">
    <property type="entry name" value="Maltose phosphorylase, domain 3"/>
    <property type="match status" value="1"/>
</dbReference>
<organism evidence="5 6">
    <name type="scientific">Ferrimonas marina</name>
    <dbReference type="NCBI Taxonomy" id="299255"/>
    <lineage>
        <taxon>Bacteria</taxon>
        <taxon>Pseudomonadati</taxon>
        <taxon>Pseudomonadota</taxon>
        <taxon>Gammaproteobacteria</taxon>
        <taxon>Alteromonadales</taxon>
        <taxon>Ferrimonadaceae</taxon>
        <taxon>Ferrimonas</taxon>
    </lineage>
</organism>
<dbReference type="InterPro" id="IPR012341">
    <property type="entry name" value="6hp_glycosidase-like_sf"/>
</dbReference>
<dbReference type="InterPro" id="IPR011013">
    <property type="entry name" value="Gal_mutarotase_sf_dom"/>
</dbReference>
<dbReference type="PANTHER" id="PTHR37469">
    <property type="entry name" value="CELLOBIONIC ACID PHOSPHORYLASE-RELATED"/>
    <property type="match status" value="1"/>
</dbReference>
<dbReference type="SUPFAM" id="SSF48208">
    <property type="entry name" value="Six-hairpin glycosidases"/>
    <property type="match status" value="1"/>
</dbReference>
<dbReference type="Pfam" id="PF17167">
    <property type="entry name" value="Glyco_hydro_94"/>
    <property type="match status" value="1"/>
</dbReference>
<dbReference type="GO" id="GO:0005975">
    <property type="term" value="P:carbohydrate metabolic process"/>
    <property type="evidence" value="ECO:0007669"/>
    <property type="project" value="InterPro"/>
</dbReference>
<dbReference type="InterPro" id="IPR008928">
    <property type="entry name" value="6-hairpin_glycosidase_sf"/>
</dbReference>
<evidence type="ECO:0000256" key="2">
    <source>
        <dbReference type="ARBA" id="ARBA00022679"/>
    </source>
</evidence>
<accession>A0A1M5NQP9</accession>
<dbReference type="InterPro" id="IPR010383">
    <property type="entry name" value="Glyco_hydrolase_94_b-supersand"/>
</dbReference>
<gene>
    <name evidence="5" type="ORF">SAMN02745129_1147</name>
</gene>
<dbReference type="GO" id="GO:0016757">
    <property type="term" value="F:glycosyltransferase activity"/>
    <property type="evidence" value="ECO:0007669"/>
    <property type="project" value="UniProtKB-KW"/>
</dbReference>
<keyword evidence="2" id="KW-0808">Transferase</keyword>
<dbReference type="InterPro" id="IPR037018">
    <property type="entry name" value="GH65_N"/>
</dbReference>
<evidence type="ECO:0000313" key="5">
    <source>
        <dbReference type="EMBL" id="SHG91886.1"/>
    </source>
</evidence>
<dbReference type="RefSeq" id="WP_067658290.1">
    <property type="nucleotide sequence ID" value="NZ_FQXG01000001.1"/>
</dbReference>
<dbReference type="Gene3D" id="1.50.10.10">
    <property type="match status" value="1"/>
</dbReference>
<protein>
    <submittedName>
        <fullName evidence="5">Cellobionic acid phosphorylase</fullName>
    </submittedName>
</protein>
<dbReference type="InterPro" id="IPR033432">
    <property type="entry name" value="GH94_catalytic"/>
</dbReference>
<name>A0A1M5NQP9_9GAMM</name>
<reference evidence="5 6" key="1">
    <citation type="submission" date="2016-11" db="EMBL/GenBank/DDBJ databases">
        <authorList>
            <person name="Jaros S."/>
            <person name="Januszkiewicz K."/>
            <person name="Wedrychowicz H."/>
        </authorList>
    </citation>
    <scope>NUCLEOTIDE SEQUENCE [LARGE SCALE GENOMIC DNA]</scope>
    <source>
        <strain evidence="5 6">DSM 16917</strain>
    </source>
</reference>
<dbReference type="InterPro" id="IPR052047">
    <property type="entry name" value="GH94_Enzymes"/>
</dbReference>
<dbReference type="Pfam" id="PF06165">
    <property type="entry name" value="GH94_b-supersand"/>
    <property type="match status" value="1"/>
</dbReference>
<feature type="domain" description="Glycosyl hydrolase 94 catalytic" evidence="4">
    <location>
        <begin position="310"/>
        <end position="707"/>
    </location>
</feature>
<dbReference type="AlphaFoldDB" id="A0A1M5NQP9"/>
<dbReference type="Gene3D" id="2.70.98.40">
    <property type="entry name" value="Glycoside hydrolase, family 65, N-terminal domain"/>
    <property type="match status" value="1"/>
</dbReference>
<evidence type="ECO:0000259" key="4">
    <source>
        <dbReference type="Pfam" id="PF17167"/>
    </source>
</evidence>
<dbReference type="STRING" id="299255.SAMN02745129_1147"/>
<evidence type="ECO:0000259" key="3">
    <source>
        <dbReference type="Pfam" id="PF06165"/>
    </source>
</evidence>
<feature type="domain" description="Glycosyl hydrolase 94 supersandwich" evidence="3">
    <location>
        <begin position="69"/>
        <end position="286"/>
    </location>
</feature>
<proteinExistence type="predicted"/>
<keyword evidence="6" id="KW-1185">Reference proteome</keyword>
<sequence>MIESSDQAVTLTSPTALPKAGSFLWNRRMLLQITARGYAQAQAMWPDPVKFATGPAWEGKTFMQPEQNYYAHHPGRFFYLQDRDRDALCSLPYEPVRASFASFRFRAETDRVQWQLGWKGLELNLSVQLPEDDPVELWQLTLHNPGNETRRLKLVPYIPLGYRSWMAQSAQFDETLNGVLSEATAPYQRLQDYPDSQAQPVYRYLLADQAPSSWSGCRVAFEGEGGLHNPDALRQAQLDNQPARYDEPLATMQFEPVLPPGGRVTLRFAIGMAKQRDEIETLRQRYLMTPEGFEQAQAGLRNYLSPGKGRVQAQSPDPELDRFSNLWLPRQIHYHVALNRMTGDPQTRNYLQDWIGANTLTGGADPQVLINALSQQHASGEMPDGIRLHEQAQLQYINQVPHTDHGIWLPLALKAYLDESNDYALLDQDCPFADGSHATVAEHLDRAMQYHLAQRDERGLCYIQQGDWCDPMNMVGHKGKGVSGWLTLALAYALRQWAEILAAWPQPARAEHYQHLADQLNQVANAQLWDGHWYARGINDEGHAFGVASNHEGRIYLNPQSWALLSGAPDPHQAQRLLASVDEQLGTPYGVQMLAPAYTGMNEGIGRLTQKYPGTGENGSIYNHAAMFWVYALYQQRMGDQAFSRLRELLPGTEPETAQRHGQLPLFLPNYYRGAFSQYPDSAGRSSGLFQTGTAAWYGRILMEQLYGLRGERQGLRIDPQLPSHWPEARVTRDFRGAIIEVHYRRDPHCEAMRVCYLGQALQDNLLQAIQPGSHYPLEVVLPEAG</sequence>
<dbReference type="Proteomes" id="UP000184268">
    <property type="component" value="Unassembled WGS sequence"/>
</dbReference>
<dbReference type="OrthoDB" id="9769991at2"/>